<dbReference type="SUPFAM" id="SSF52821">
    <property type="entry name" value="Rhodanese/Cell cycle control phosphatase"/>
    <property type="match status" value="2"/>
</dbReference>
<gene>
    <name evidence="4" type="ORF">DME_LOCUS4590</name>
</gene>
<proteinExistence type="predicted"/>
<evidence type="ECO:0000313" key="4">
    <source>
        <dbReference type="EMBL" id="VDN54617.1"/>
    </source>
</evidence>
<dbReference type="EMBL" id="UYYG01001150">
    <property type="protein sequence ID" value="VDN54617.1"/>
    <property type="molecule type" value="Genomic_DNA"/>
</dbReference>
<feature type="domain" description="Rhodanese" evidence="3">
    <location>
        <begin position="170"/>
        <end position="280"/>
    </location>
</feature>
<keyword evidence="1" id="KW-0808">Transferase</keyword>
<dbReference type="InterPro" id="IPR045078">
    <property type="entry name" value="TST/MPST-like"/>
</dbReference>
<evidence type="ECO:0000256" key="2">
    <source>
        <dbReference type="ARBA" id="ARBA00022737"/>
    </source>
</evidence>
<dbReference type="Gene3D" id="3.40.250.10">
    <property type="entry name" value="Rhodanese-like domain"/>
    <property type="match status" value="2"/>
</dbReference>
<keyword evidence="5" id="KW-1185">Reference proteome</keyword>
<dbReference type="PANTHER" id="PTHR11364">
    <property type="entry name" value="THIOSULFATE SULFERTANSFERASE"/>
    <property type="match status" value="1"/>
</dbReference>
<dbReference type="PROSITE" id="PS50206">
    <property type="entry name" value="RHODANESE_3"/>
    <property type="match status" value="2"/>
</dbReference>
<dbReference type="InterPro" id="IPR036873">
    <property type="entry name" value="Rhodanese-like_dom_sf"/>
</dbReference>
<protein>
    <recommendedName>
        <fullName evidence="3">Rhodanese domain-containing protein</fullName>
    </recommendedName>
</protein>
<dbReference type="GO" id="GO:0004792">
    <property type="term" value="F:thiosulfate-cyanide sulfurtransferase activity"/>
    <property type="evidence" value="ECO:0007669"/>
    <property type="project" value="TreeGrafter"/>
</dbReference>
<dbReference type="SMART" id="SM00450">
    <property type="entry name" value="RHOD"/>
    <property type="match status" value="2"/>
</dbReference>
<dbReference type="OrthoDB" id="270167at2759"/>
<sequence>MIILMIAGKYRLLMITEKYLTYIFIFKNNKIRCLCKKKKFYRRYYREEHIESAKLLEWPSLSHSGVPIHPLQFQRLLRNLGVDSDCHVILYDRGEVIWSTYAFWIFQLFGHAKISLLAGGLLEWKRLQSNSTQYRIESGAGDFVSRIGNFRSQWNSNIIYTFDDVMNIVELKNHDLIDAQDKEHYSGIGKEAVYGHIRTALNIPIDDVYDWHKRKWLDANKLFEIFIKKGLSRSRRVVIYCATSLKASMIFYALQKCDYDCAIYFGSWSEWLIRAPDFLKVVPEKNV</sequence>
<keyword evidence="2" id="KW-0677">Repeat</keyword>
<organism evidence="4 5">
    <name type="scientific">Dracunculus medinensis</name>
    <name type="common">Guinea worm</name>
    <dbReference type="NCBI Taxonomy" id="318479"/>
    <lineage>
        <taxon>Eukaryota</taxon>
        <taxon>Metazoa</taxon>
        <taxon>Ecdysozoa</taxon>
        <taxon>Nematoda</taxon>
        <taxon>Chromadorea</taxon>
        <taxon>Rhabditida</taxon>
        <taxon>Spirurina</taxon>
        <taxon>Dracunculoidea</taxon>
        <taxon>Dracunculidae</taxon>
        <taxon>Dracunculus</taxon>
    </lineage>
</organism>
<dbReference type="PANTHER" id="PTHR11364:SF30">
    <property type="entry name" value="RHODANESE DOMAIN-CONTAINING PROTEIN"/>
    <property type="match status" value="1"/>
</dbReference>
<evidence type="ECO:0000259" key="3">
    <source>
        <dbReference type="PROSITE" id="PS50206"/>
    </source>
</evidence>
<dbReference type="STRING" id="318479.A0A3P7QIN0"/>
<dbReference type="CDD" id="cd01448">
    <property type="entry name" value="TST_Repeat_1"/>
    <property type="match status" value="1"/>
</dbReference>
<dbReference type="Proteomes" id="UP000274756">
    <property type="component" value="Unassembled WGS sequence"/>
</dbReference>
<evidence type="ECO:0000256" key="1">
    <source>
        <dbReference type="ARBA" id="ARBA00022679"/>
    </source>
</evidence>
<feature type="domain" description="Rhodanese" evidence="3">
    <location>
        <begin position="45"/>
        <end position="133"/>
    </location>
</feature>
<dbReference type="Pfam" id="PF00581">
    <property type="entry name" value="Rhodanese"/>
    <property type="match status" value="2"/>
</dbReference>
<accession>A0A3P7QIN0</accession>
<name>A0A3P7QIN0_DRAME</name>
<dbReference type="InterPro" id="IPR001763">
    <property type="entry name" value="Rhodanese-like_dom"/>
</dbReference>
<evidence type="ECO:0000313" key="5">
    <source>
        <dbReference type="Proteomes" id="UP000274756"/>
    </source>
</evidence>
<dbReference type="AlphaFoldDB" id="A0A3P7QIN0"/>
<reference evidence="4 5" key="1">
    <citation type="submission" date="2018-11" db="EMBL/GenBank/DDBJ databases">
        <authorList>
            <consortium name="Pathogen Informatics"/>
        </authorList>
    </citation>
    <scope>NUCLEOTIDE SEQUENCE [LARGE SCALE GENOMIC DNA]</scope>
</reference>
<dbReference type="GO" id="GO:0005739">
    <property type="term" value="C:mitochondrion"/>
    <property type="evidence" value="ECO:0007669"/>
    <property type="project" value="TreeGrafter"/>
</dbReference>